<dbReference type="EMBL" id="LC085180">
    <property type="protein sequence ID" value="BAU98159.1"/>
    <property type="molecule type" value="Genomic_DNA"/>
</dbReference>
<name>A0A161JQN5_STAEP</name>
<reference evidence="1" key="1">
    <citation type="submission" date="2015-09" db="EMBL/GenBank/DDBJ databases">
        <title>Distribution of SCCmec types in fusidic acid resistant Staphylococcus epidermidis and identification of a novel SCC7684 element.</title>
        <authorList>
            <person name="Chen H.J."/>
            <person name="Teng L.J."/>
        </authorList>
    </citation>
    <scope>NUCLEOTIDE SEQUENCE</scope>
    <source>
        <strain evidence="1">NTUH-7684</strain>
    </source>
</reference>
<protein>
    <submittedName>
        <fullName evidence="1">Uncharacterized protein</fullName>
    </submittedName>
</protein>
<evidence type="ECO:0000313" key="1">
    <source>
        <dbReference type="EMBL" id="BAU98159.1"/>
    </source>
</evidence>
<proteinExistence type="predicted"/>
<sequence>MVSVTQRISQIKQPRGGYLNRKSFEVKQLEPETFIDTKYENIAPQTIGLVVDYLTRMVINQDKEKSFAISLTGAKLAGELQTAESLLKDINGNDDLSIIKACQLVNYDMVYRAGSMPKEFKIPDQDTINNIKSLINRSLSFFNQIGEVKMDGFTFEGGYTSIIDSGDGDFLTEDTLWDFKVSKQLPQKNSTLQLVIYYLMGKTSQKPTFENIRYIGIYNPRFNQIYKYDMTQADSEMIETIQKRVIGYD</sequence>
<dbReference type="PATRIC" id="fig|1282.1161.peg.1775"/>
<dbReference type="RefSeq" id="WP_002504430.1">
    <property type="nucleotide sequence ID" value="NZ_CP013943.1"/>
</dbReference>
<organism evidence="1">
    <name type="scientific">Staphylococcus epidermidis</name>
    <dbReference type="NCBI Taxonomy" id="1282"/>
    <lineage>
        <taxon>Bacteria</taxon>
        <taxon>Bacillati</taxon>
        <taxon>Bacillota</taxon>
        <taxon>Bacilli</taxon>
        <taxon>Bacillales</taxon>
        <taxon>Staphylococcaceae</taxon>
        <taxon>Staphylococcus</taxon>
    </lineage>
</organism>
<accession>A0A161JQN5</accession>
<dbReference type="AlphaFoldDB" id="A0A161JQN5"/>